<keyword evidence="16" id="KW-1185">Reference proteome</keyword>
<proteinExistence type="inferred from homology"/>
<protein>
    <submittedName>
        <fullName evidence="15">Outer membrane receptor protein involved in Fe transport</fullName>
    </submittedName>
</protein>
<dbReference type="RefSeq" id="WP_246386953.1">
    <property type="nucleotide sequence ID" value="NZ_JACHWY010000003.1"/>
</dbReference>
<dbReference type="PROSITE" id="PS52016">
    <property type="entry name" value="TONB_DEPENDENT_REC_3"/>
    <property type="match status" value="1"/>
</dbReference>
<dbReference type="PANTHER" id="PTHR32552:SF81">
    <property type="entry name" value="TONB-DEPENDENT OUTER MEMBRANE RECEPTOR"/>
    <property type="match status" value="1"/>
</dbReference>
<dbReference type="InterPro" id="IPR012910">
    <property type="entry name" value="Plug_dom"/>
</dbReference>
<reference evidence="15 16" key="1">
    <citation type="submission" date="2020-08" db="EMBL/GenBank/DDBJ databases">
        <title>Genomic Encyclopedia of Type Strains, Phase III (KMG-III): the genomes of soil and plant-associated and newly described type strains.</title>
        <authorList>
            <person name="Whitman W."/>
        </authorList>
    </citation>
    <scope>NUCLEOTIDE SEQUENCE [LARGE SCALE GENOMIC DNA]</scope>
    <source>
        <strain evidence="15 16">CECT 8654</strain>
    </source>
</reference>
<comment type="caution">
    <text evidence="15">The sequence shown here is derived from an EMBL/GenBank/DDBJ whole genome shotgun (WGS) entry which is preliminary data.</text>
</comment>
<evidence type="ECO:0000256" key="5">
    <source>
        <dbReference type="ARBA" id="ARBA00022692"/>
    </source>
</evidence>
<evidence type="ECO:0000256" key="1">
    <source>
        <dbReference type="ARBA" id="ARBA00004571"/>
    </source>
</evidence>
<keyword evidence="3 11" id="KW-1134">Transmembrane beta strand</keyword>
<comment type="similarity">
    <text evidence="11">Belongs to the TonB-dependent receptor family.</text>
</comment>
<dbReference type="GO" id="GO:0006826">
    <property type="term" value="P:iron ion transport"/>
    <property type="evidence" value="ECO:0007669"/>
    <property type="project" value="UniProtKB-KW"/>
</dbReference>
<feature type="compositionally biased region" description="Basic and acidic residues" evidence="12">
    <location>
        <begin position="263"/>
        <end position="277"/>
    </location>
</feature>
<dbReference type="Pfam" id="PF07715">
    <property type="entry name" value="Plug"/>
    <property type="match status" value="1"/>
</dbReference>
<dbReference type="Proteomes" id="UP000537130">
    <property type="component" value="Unassembled WGS sequence"/>
</dbReference>
<evidence type="ECO:0000313" key="16">
    <source>
        <dbReference type="Proteomes" id="UP000537130"/>
    </source>
</evidence>
<evidence type="ECO:0000256" key="9">
    <source>
        <dbReference type="ARBA" id="ARBA00023136"/>
    </source>
</evidence>
<keyword evidence="13" id="KW-0732">Signal</keyword>
<feature type="signal peptide" evidence="13">
    <location>
        <begin position="1"/>
        <end position="25"/>
    </location>
</feature>
<keyword evidence="6" id="KW-0408">Iron</keyword>
<evidence type="ECO:0000256" key="7">
    <source>
        <dbReference type="ARBA" id="ARBA00023065"/>
    </source>
</evidence>
<dbReference type="Gene3D" id="2.40.170.20">
    <property type="entry name" value="TonB-dependent receptor, beta-barrel domain"/>
    <property type="match status" value="1"/>
</dbReference>
<feature type="region of interest" description="Disordered" evidence="12">
    <location>
        <begin position="263"/>
        <end position="297"/>
    </location>
</feature>
<evidence type="ECO:0000256" key="6">
    <source>
        <dbReference type="ARBA" id="ARBA00023004"/>
    </source>
</evidence>
<evidence type="ECO:0000256" key="11">
    <source>
        <dbReference type="PROSITE-ProRule" id="PRU01360"/>
    </source>
</evidence>
<keyword evidence="7" id="KW-0406">Ion transport</keyword>
<evidence type="ECO:0000256" key="3">
    <source>
        <dbReference type="ARBA" id="ARBA00022452"/>
    </source>
</evidence>
<evidence type="ECO:0000256" key="10">
    <source>
        <dbReference type="ARBA" id="ARBA00023237"/>
    </source>
</evidence>
<dbReference type="InterPro" id="IPR039426">
    <property type="entry name" value="TonB-dep_rcpt-like"/>
</dbReference>
<keyword evidence="15" id="KW-0675">Receptor</keyword>
<dbReference type="PANTHER" id="PTHR32552">
    <property type="entry name" value="FERRICHROME IRON RECEPTOR-RELATED"/>
    <property type="match status" value="1"/>
</dbReference>
<sequence>MPTALNKPRDSGLLISLALTLLPSAAVGSVALEEVVVTAQRKAESLQDAPISIAAFSSDALEKKGISNLVDLRANVPNLQLTPHPNSATTARVYMRGVGNNDDQVTQDPSVAVYMDGVYLARNLGLAQEVADIERIEVLRGPQGTLYGRNATGGAINVITKAPSPEALEFTQKFSAGNFDYFRSKSSLNLPLSDRLAAKLAYMTMQKEGFVDNAGTGVERFGDREREAWRVDVLWDATDAVEVRYAYDTSRIEDTPMFVERVPLHPEQPDRPERGSESVEGLKANDVTPKGHSLTVK</sequence>
<keyword evidence="5 11" id="KW-0812">Transmembrane</keyword>
<keyword evidence="4" id="KW-0410">Iron transport</keyword>
<organism evidence="15 16">
    <name type="scientific">Litorivivens lipolytica</name>
    <dbReference type="NCBI Taxonomy" id="1524264"/>
    <lineage>
        <taxon>Bacteria</taxon>
        <taxon>Pseudomonadati</taxon>
        <taxon>Pseudomonadota</taxon>
        <taxon>Gammaproteobacteria</taxon>
        <taxon>Litorivivens</taxon>
    </lineage>
</organism>
<evidence type="ECO:0000256" key="4">
    <source>
        <dbReference type="ARBA" id="ARBA00022496"/>
    </source>
</evidence>
<evidence type="ECO:0000256" key="13">
    <source>
        <dbReference type="SAM" id="SignalP"/>
    </source>
</evidence>
<evidence type="ECO:0000313" key="15">
    <source>
        <dbReference type="EMBL" id="MBB3048651.1"/>
    </source>
</evidence>
<evidence type="ECO:0000256" key="8">
    <source>
        <dbReference type="ARBA" id="ARBA00023077"/>
    </source>
</evidence>
<feature type="chain" id="PRO_5030735013" evidence="13">
    <location>
        <begin position="26"/>
        <end position="297"/>
    </location>
</feature>
<keyword evidence="9 11" id="KW-0472">Membrane</keyword>
<dbReference type="EMBL" id="JACHWY010000003">
    <property type="protein sequence ID" value="MBB3048651.1"/>
    <property type="molecule type" value="Genomic_DNA"/>
</dbReference>
<name>A0A7W4W718_9GAMM</name>
<dbReference type="AlphaFoldDB" id="A0A7W4W718"/>
<evidence type="ECO:0000259" key="14">
    <source>
        <dbReference type="Pfam" id="PF07715"/>
    </source>
</evidence>
<evidence type="ECO:0000256" key="2">
    <source>
        <dbReference type="ARBA" id="ARBA00022448"/>
    </source>
</evidence>
<gene>
    <name evidence="15" type="ORF">FHR99_002925</name>
</gene>
<comment type="subcellular location">
    <subcellularLocation>
        <location evidence="1 11">Cell outer membrane</location>
        <topology evidence="1 11">Multi-pass membrane protein</topology>
    </subcellularLocation>
</comment>
<dbReference type="InterPro" id="IPR036942">
    <property type="entry name" value="Beta-barrel_TonB_sf"/>
</dbReference>
<dbReference type="SUPFAM" id="SSF56935">
    <property type="entry name" value="Porins"/>
    <property type="match status" value="1"/>
</dbReference>
<keyword evidence="2 11" id="KW-0813">Transport</keyword>
<keyword evidence="8" id="KW-0798">TonB box</keyword>
<keyword evidence="10 11" id="KW-0998">Cell outer membrane</keyword>
<dbReference type="GO" id="GO:0009279">
    <property type="term" value="C:cell outer membrane"/>
    <property type="evidence" value="ECO:0007669"/>
    <property type="project" value="UniProtKB-SubCell"/>
</dbReference>
<accession>A0A7W4W718</accession>
<evidence type="ECO:0000256" key="12">
    <source>
        <dbReference type="SAM" id="MobiDB-lite"/>
    </source>
</evidence>
<feature type="domain" description="TonB-dependent receptor plug" evidence="14">
    <location>
        <begin position="46"/>
        <end position="155"/>
    </location>
</feature>